<organism evidence="2">
    <name type="scientific">Solanum chacoense</name>
    <name type="common">Chaco potato</name>
    <dbReference type="NCBI Taxonomy" id="4108"/>
    <lineage>
        <taxon>Eukaryota</taxon>
        <taxon>Viridiplantae</taxon>
        <taxon>Streptophyta</taxon>
        <taxon>Embryophyta</taxon>
        <taxon>Tracheophyta</taxon>
        <taxon>Spermatophyta</taxon>
        <taxon>Magnoliopsida</taxon>
        <taxon>eudicotyledons</taxon>
        <taxon>Gunneridae</taxon>
        <taxon>Pentapetalae</taxon>
        <taxon>asterids</taxon>
        <taxon>lamiids</taxon>
        <taxon>Solanales</taxon>
        <taxon>Solanaceae</taxon>
        <taxon>Solanoideae</taxon>
        <taxon>Solaneae</taxon>
        <taxon>Solanum</taxon>
    </lineage>
</organism>
<name>A0A0V0GRS8_SOLCH</name>
<evidence type="ECO:0000256" key="1">
    <source>
        <dbReference type="SAM" id="Phobius"/>
    </source>
</evidence>
<proteinExistence type="predicted"/>
<evidence type="ECO:0000313" key="2">
    <source>
        <dbReference type="EMBL" id="JAP10760.1"/>
    </source>
</evidence>
<keyword evidence="1" id="KW-0472">Membrane</keyword>
<reference evidence="2" key="1">
    <citation type="submission" date="2015-12" db="EMBL/GenBank/DDBJ databases">
        <title>Gene expression during late stages of embryo sac development: a critical building block for successful pollen-pistil interactions.</title>
        <authorList>
            <person name="Liu Y."/>
            <person name="Joly V."/>
            <person name="Sabar M."/>
            <person name="Matton D.P."/>
        </authorList>
    </citation>
    <scope>NUCLEOTIDE SEQUENCE</scope>
</reference>
<keyword evidence="1" id="KW-1133">Transmembrane helix</keyword>
<accession>A0A0V0GRS8</accession>
<dbReference type="EMBL" id="GEDG01032538">
    <property type="protein sequence ID" value="JAP10760.1"/>
    <property type="molecule type" value="Transcribed_RNA"/>
</dbReference>
<feature type="transmembrane region" description="Helical" evidence="1">
    <location>
        <begin position="32"/>
        <end position="51"/>
    </location>
</feature>
<dbReference type="AlphaFoldDB" id="A0A0V0GRS8"/>
<sequence length="69" mass="7924">MPLPLLKVIPFLCVSALVYVLSSSLTLFVDAFNWNFYKYVYFIPVFCLALITKTSRLTVSHLQISKIHV</sequence>
<protein>
    <submittedName>
        <fullName evidence="2">Putative ovule protein</fullName>
    </submittedName>
</protein>
<keyword evidence="1" id="KW-0812">Transmembrane</keyword>